<dbReference type="InterPro" id="IPR029063">
    <property type="entry name" value="SAM-dependent_MTases_sf"/>
</dbReference>
<keyword evidence="7" id="KW-0687">Ribonucleoprotein</keyword>
<sequence length="318" mass="35690">MEWKKVRIKTKTTAEDLISGVLYEMGITGIEVEDNIPLSEEDKKAMYIDILPEGKTDDGTAFLSFYVEEGNEGEELIENVYQELNRLKDFADIGEGKIETSYTKEEDWINNWKEFFHQFRIEDLLITPSWETGKKEEAGIGHVVEIDPGTAFGTGKHETTTLAIKGIQKYVKESMKILDVGCGSGILGIVALKYGAAHVTMTDLDEKAIEATPVNMERNHITSDCYEVLLGDIIEEEILNERVRNEGFDLVTANIITEVLLPLTPVIVSTLKRGGIYITSGILIEKIPLIKKKIEEVGFEILEINEMGEWASIVGRKK</sequence>
<dbReference type="PANTHER" id="PTHR43648">
    <property type="entry name" value="ELECTRON TRANSFER FLAVOPROTEIN BETA SUBUNIT LYSINE METHYLTRANSFERASE"/>
    <property type="match status" value="1"/>
</dbReference>
<dbReference type="GO" id="GO:0032259">
    <property type="term" value="P:methylation"/>
    <property type="evidence" value="ECO:0007669"/>
    <property type="project" value="UniProtKB-KW"/>
</dbReference>
<comment type="similarity">
    <text evidence="1 6">Belongs to the methyltransferase superfamily. PrmA family.</text>
</comment>
<evidence type="ECO:0000256" key="6">
    <source>
        <dbReference type="HAMAP-Rule" id="MF_00735"/>
    </source>
</evidence>
<feature type="binding site" evidence="6">
    <location>
        <position position="160"/>
    </location>
    <ligand>
        <name>S-adenosyl-L-methionine</name>
        <dbReference type="ChEBI" id="CHEBI:59789"/>
    </ligand>
</feature>
<feature type="binding site" evidence="6">
    <location>
        <position position="254"/>
    </location>
    <ligand>
        <name>S-adenosyl-L-methionine</name>
        <dbReference type="ChEBI" id="CHEBI:59789"/>
    </ligand>
</feature>
<dbReference type="EMBL" id="JAMZFW010000005">
    <property type="protein sequence ID" value="MCP1101781.1"/>
    <property type="molecule type" value="Genomic_DNA"/>
</dbReference>
<dbReference type="EC" id="2.1.1.-" evidence="6"/>
<comment type="caution">
    <text evidence="7">The sequence shown here is derived from an EMBL/GenBank/DDBJ whole genome shotgun (WGS) entry which is preliminary data.</text>
</comment>
<dbReference type="Pfam" id="PF06325">
    <property type="entry name" value="PrmA"/>
    <property type="match status" value="1"/>
</dbReference>
<keyword evidence="3 6" id="KW-0489">Methyltransferase</keyword>
<dbReference type="SUPFAM" id="SSF53335">
    <property type="entry name" value="S-adenosyl-L-methionine-dependent methyltransferases"/>
    <property type="match status" value="1"/>
</dbReference>
<protein>
    <recommendedName>
        <fullName evidence="6">Ribosomal protein L11 methyltransferase</fullName>
        <shortName evidence="6">L11 Mtase</shortName>
        <ecNumber evidence="6">2.1.1.-</ecNumber>
    </recommendedName>
</protein>
<dbReference type="CDD" id="cd02440">
    <property type="entry name" value="AdoMet_MTases"/>
    <property type="match status" value="1"/>
</dbReference>
<keyword evidence="4 6" id="KW-0808">Transferase</keyword>
<dbReference type="PIRSF" id="PIRSF000401">
    <property type="entry name" value="RPL11_MTase"/>
    <property type="match status" value="1"/>
</dbReference>
<evidence type="ECO:0000313" key="7">
    <source>
        <dbReference type="EMBL" id="MCP1101781.1"/>
    </source>
</evidence>
<evidence type="ECO:0000256" key="3">
    <source>
        <dbReference type="ARBA" id="ARBA00022603"/>
    </source>
</evidence>
<dbReference type="PANTHER" id="PTHR43648:SF1">
    <property type="entry name" value="ELECTRON TRANSFER FLAVOPROTEIN BETA SUBUNIT LYSINE METHYLTRANSFERASE"/>
    <property type="match status" value="1"/>
</dbReference>
<comment type="subcellular location">
    <subcellularLocation>
        <location evidence="6">Cytoplasm</location>
    </subcellularLocation>
</comment>
<dbReference type="NCBIfam" id="TIGR00406">
    <property type="entry name" value="prmA"/>
    <property type="match status" value="1"/>
</dbReference>
<evidence type="ECO:0000256" key="4">
    <source>
        <dbReference type="ARBA" id="ARBA00022679"/>
    </source>
</evidence>
<proteinExistence type="inferred from homology"/>
<evidence type="ECO:0000256" key="5">
    <source>
        <dbReference type="ARBA" id="ARBA00022691"/>
    </source>
</evidence>
<name>A0ABT1EA89_9FIRM</name>
<dbReference type="InterPro" id="IPR004498">
    <property type="entry name" value="Ribosomal_PrmA_MeTrfase"/>
</dbReference>
<feature type="binding site" evidence="6">
    <location>
        <position position="181"/>
    </location>
    <ligand>
        <name>S-adenosyl-L-methionine</name>
        <dbReference type="ChEBI" id="CHEBI:59789"/>
    </ligand>
</feature>
<comment type="catalytic activity">
    <reaction evidence="6">
        <text>L-lysyl-[protein] + 3 S-adenosyl-L-methionine = N(6),N(6),N(6)-trimethyl-L-lysyl-[protein] + 3 S-adenosyl-L-homocysteine + 3 H(+)</text>
        <dbReference type="Rhea" id="RHEA:54192"/>
        <dbReference type="Rhea" id="RHEA-COMP:9752"/>
        <dbReference type="Rhea" id="RHEA-COMP:13826"/>
        <dbReference type="ChEBI" id="CHEBI:15378"/>
        <dbReference type="ChEBI" id="CHEBI:29969"/>
        <dbReference type="ChEBI" id="CHEBI:57856"/>
        <dbReference type="ChEBI" id="CHEBI:59789"/>
        <dbReference type="ChEBI" id="CHEBI:61961"/>
    </reaction>
</comment>
<comment type="function">
    <text evidence="6">Methylates ribosomal protein L11.</text>
</comment>
<dbReference type="HAMAP" id="MF_00735">
    <property type="entry name" value="Methyltr_PrmA"/>
    <property type="match status" value="1"/>
</dbReference>
<keyword evidence="7" id="KW-0689">Ribosomal protein</keyword>
<dbReference type="GO" id="GO:0005840">
    <property type="term" value="C:ribosome"/>
    <property type="evidence" value="ECO:0007669"/>
    <property type="project" value="UniProtKB-KW"/>
</dbReference>
<dbReference type="InterPro" id="IPR050078">
    <property type="entry name" value="Ribosomal_L11_MeTrfase_PrmA"/>
</dbReference>
<keyword evidence="2 6" id="KW-0963">Cytoplasm</keyword>
<feature type="binding site" evidence="6">
    <location>
        <position position="203"/>
    </location>
    <ligand>
        <name>S-adenosyl-L-methionine</name>
        <dbReference type="ChEBI" id="CHEBI:59789"/>
    </ligand>
</feature>
<keyword evidence="5 6" id="KW-0949">S-adenosyl-L-methionine</keyword>
<dbReference type="Gene3D" id="3.40.50.150">
    <property type="entry name" value="Vaccinia Virus protein VP39"/>
    <property type="match status" value="1"/>
</dbReference>
<dbReference type="Proteomes" id="UP001523566">
    <property type="component" value="Unassembled WGS sequence"/>
</dbReference>
<keyword evidence="8" id="KW-1185">Reference proteome</keyword>
<accession>A0ABT1EA89</accession>
<dbReference type="RefSeq" id="WP_262065568.1">
    <property type="nucleotide sequence ID" value="NZ_JAMXOD010000005.1"/>
</dbReference>
<reference evidence="7 8" key="1">
    <citation type="journal article" date="2022" name="Genome Biol. Evol.">
        <title>Host diet, physiology and behaviors set the stage for Lachnospiraceae cladogenesis.</title>
        <authorList>
            <person name="Vera-Ponce De Leon A."/>
            <person name="Schneider M."/>
            <person name="Jahnes B.C."/>
            <person name="Sadowski V."/>
            <person name="Camuy-Velez L.A."/>
            <person name="Duan J."/>
            <person name="Sabree Z.L."/>
        </authorList>
    </citation>
    <scope>NUCLEOTIDE SEQUENCE [LARGE SCALE GENOMIC DNA]</scope>
    <source>
        <strain evidence="7 8">PAL113</strain>
    </source>
</reference>
<evidence type="ECO:0000256" key="2">
    <source>
        <dbReference type="ARBA" id="ARBA00022490"/>
    </source>
</evidence>
<organism evidence="7 8">
    <name type="scientific">Aequitasia blattaphilus</name>
    <dbReference type="NCBI Taxonomy" id="2949332"/>
    <lineage>
        <taxon>Bacteria</taxon>
        <taxon>Bacillati</taxon>
        <taxon>Bacillota</taxon>
        <taxon>Clostridia</taxon>
        <taxon>Lachnospirales</taxon>
        <taxon>Lachnospiraceae</taxon>
        <taxon>Aequitasia</taxon>
    </lineage>
</organism>
<evidence type="ECO:0000313" key="8">
    <source>
        <dbReference type="Proteomes" id="UP001523566"/>
    </source>
</evidence>
<gene>
    <name evidence="6 7" type="primary">prmA</name>
    <name evidence="7" type="ORF">NK125_05045</name>
</gene>
<dbReference type="GO" id="GO:0008168">
    <property type="term" value="F:methyltransferase activity"/>
    <property type="evidence" value="ECO:0007669"/>
    <property type="project" value="UniProtKB-KW"/>
</dbReference>
<evidence type="ECO:0000256" key="1">
    <source>
        <dbReference type="ARBA" id="ARBA00009741"/>
    </source>
</evidence>